<sequence>MKQRRLRRRELNLSGTSLIHLTPLQQNYGWAGEAKLKRHRNGQFHKPKLQSERLLAQWDCRVRTRVYRCRFCGLEDPDAGDARWGVREEIDILLASNVMLNEVSRSRRGLSKGGDGLDETETFDDGVEGDEDDDEGVEDDDGGIEDDDDGLEAGLESAEDGDNEEGEIEGCEDTFRRTRQLVGWLENAQEDGPSSELWRDDDGMAIELEATLYLTGDMDLG</sequence>
<dbReference type="InParanoid" id="A0A067P748"/>
<gene>
    <name evidence="2" type="ORF">JAAARDRAFT_580582</name>
</gene>
<proteinExistence type="predicted"/>
<dbReference type="Proteomes" id="UP000027265">
    <property type="component" value="Unassembled WGS sequence"/>
</dbReference>
<protein>
    <submittedName>
        <fullName evidence="2">Uncharacterized protein</fullName>
    </submittedName>
</protein>
<accession>A0A067P748</accession>
<feature type="compositionally biased region" description="Acidic residues" evidence="1">
    <location>
        <begin position="116"/>
        <end position="172"/>
    </location>
</feature>
<evidence type="ECO:0000256" key="1">
    <source>
        <dbReference type="SAM" id="MobiDB-lite"/>
    </source>
</evidence>
<feature type="region of interest" description="Disordered" evidence="1">
    <location>
        <begin position="107"/>
        <end position="173"/>
    </location>
</feature>
<dbReference type="AlphaFoldDB" id="A0A067P748"/>
<name>A0A067P748_9AGAM</name>
<reference evidence="3" key="1">
    <citation type="journal article" date="2014" name="Proc. Natl. Acad. Sci. U.S.A.">
        <title>Extensive sampling of basidiomycete genomes demonstrates inadequacy of the white-rot/brown-rot paradigm for wood decay fungi.</title>
        <authorList>
            <person name="Riley R."/>
            <person name="Salamov A.A."/>
            <person name="Brown D.W."/>
            <person name="Nagy L.G."/>
            <person name="Floudas D."/>
            <person name="Held B.W."/>
            <person name="Levasseur A."/>
            <person name="Lombard V."/>
            <person name="Morin E."/>
            <person name="Otillar R."/>
            <person name="Lindquist E.A."/>
            <person name="Sun H."/>
            <person name="LaButti K.M."/>
            <person name="Schmutz J."/>
            <person name="Jabbour D."/>
            <person name="Luo H."/>
            <person name="Baker S.E."/>
            <person name="Pisabarro A.G."/>
            <person name="Walton J.D."/>
            <person name="Blanchette R.A."/>
            <person name="Henrissat B."/>
            <person name="Martin F."/>
            <person name="Cullen D."/>
            <person name="Hibbett D.S."/>
            <person name="Grigoriev I.V."/>
        </authorList>
    </citation>
    <scope>NUCLEOTIDE SEQUENCE [LARGE SCALE GENOMIC DNA]</scope>
    <source>
        <strain evidence="3">MUCL 33604</strain>
    </source>
</reference>
<dbReference type="EMBL" id="KL197758">
    <property type="protein sequence ID" value="KDQ50594.1"/>
    <property type="molecule type" value="Genomic_DNA"/>
</dbReference>
<organism evidence="2 3">
    <name type="scientific">Jaapia argillacea MUCL 33604</name>
    <dbReference type="NCBI Taxonomy" id="933084"/>
    <lineage>
        <taxon>Eukaryota</taxon>
        <taxon>Fungi</taxon>
        <taxon>Dikarya</taxon>
        <taxon>Basidiomycota</taxon>
        <taxon>Agaricomycotina</taxon>
        <taxon>Agaricomycetes</taxon>
        <taxon>Agaricomycetidae</taxon>
        <taxon>Jaapiales</taxon>
        <taxon>Jaapiaceae</taxon>
        <taxon>Jaapia</taxon>
    </lineage>
</organism>
<evidence type="ECO:0000313" key="3">
    <source>
        <dbReference type="Proteomes" id="UP000027265"/>
    </source>
</evidence>
<keyword evidence="3" id="KW-1185">Reference proteome</keyword>
<evidence type="ECO:0000313" key="2">
    <source>
        <dbReference type="EMBL" id="KDQ50594.1"/>
    </source>
</evidence>
<dbReference type="HOGENOM" id="CLU_1250838_0_0_1"/>